<accession>A0A401P7E7</accession>
<keyword evidence="5" id="KW-1185">Reference proteome</keyword>
<reference evidence="4 5" key="1">
    <citation type="journal article" date="2018" name="Nat. Ecol. Evol.">
        <title>Shark genomes provide insights into elasmobranch evolution and the origin of vertebrates.</title>
        <authorList>
            <person name="Hara Y"/>
            <person name="Yamaguchi K"/>
            <person name="Onimaru K"/>
            <person name="Kadota M"/>
            <person name="Koyanagi M"/>
            <person name="Keeley SD"/>
            <person name="Tatsumi K"/>
            <person name="Tanaka K"/>
            <person name="Motone F"/>
            <person name="Kageyama Y"/>
            <person name="Nozu R"/>
            <person name="Adachi N"/>
            <person name="Nishimura O"/>
            <person name="Nakagawa R"/>
            <person name="Tanegashima C"/>
            <person name="Kiyatake I"/>
            <person name="Matsumoto R"/>
            <person name="Murakumo K"/>
            <person name="Nishida K"/>
            <person name="Terakita A"/>
            <person name="Kuratani S"/>
            <person name="Sato K"/>
            <person name="Hyodo S Kuraku.S."/>
        </authorList>
    </citation>
    <scope>NUCLEOTIDE SEQUENCE [LARGE SCALE GENOMIC DNA]</scope>
</reference>
<feature type="chain" id="PRO_5019559563" evidence="3">
    <location>
        <begin position="25"/>
        <end position="231"/>
    </location>
</feature>
<dbReference type="OMA" id="AFLINHT"/>
<dbReference type="AlphaFoldDB" id="A0A401P7E7"/>
<proteinExistence type="predicted"/>
<feature type="region of interest" description="Disordered" evidence="1">
    <location>
        <begin position="201"/>
        <end position="221"/>
    </location>
</feature>
<evidence type="ECO:0000256" key="3">
    <source>
        <dbReference type="SAM" id="SignalP"/>
    </source>
</evidence>
<gene>
    <name evidence="4" type="ORF">scyTo_0012355</name>
</gene>
<keyword evidence="2" id="KW-0812">Transmembrane</keyword>
<keyword evidence="2" id="KW-0472">Membrane</keyword>
<protein>
    <submittedName>
        <fullName evidence="4">Uncharacterized protein</fullName>
    </submittedName>
</protein>
<dbReference type="OrthoDB" id="9451445at2759"/>
<name>A0A401P7E7_SCYTO</name>
<feature type="transmembrane region" description="Helical" evidence="2">
    <location>
        <begin position="170"/>
        <end position="192"/>
    </location>
</feature>
<keyword evidence="2" id="KW-1133">Transmembrane helix</keyword>
<dbReference type="EMBL" id="BFAA01005950">
    <property type="protein sequence ID" value="GCB69057.1"/>
    <property type="molecule type" value="Genomic_DNA"/>
</dbReference>
<sequence length="231" mass="25695">MNQWNSRLYWILSVTFLLSGNSYSTQKNETTTSMIHATQSAHTENDTFIPLSTAITHHELCTNNCLTLRESKQASPTISPNTPAKKILDDVHKENATSINATNEHLRNRAENSQNTPATKILDDVHKENTISINATNEHLRDRSENSTYLWISSPAPNTISKAPSGNNKVIWMIVLPVLGLVLIGFLIAFLINHTHGRKQPLNNEVDSENPARSPGCSPSPRRAAVYHVLI</sequence>
<evidence type="ECO:0000256" key="1">
    <source>
        <dbReference type="SAM" id="MobiDB-lite"/>
    </source>
</evidence>
<evidence type="ECO:0000256" key="2">
    <source>
        <dbReference type="SAM" id="Phobius"/>
    </source>
</evidence>
<dbReference type="Proteomes" id="UP000288216">
    <property type="component" value="Unassembled WGS sequence"/>
</dbReference>
<evidence type="ECO:0000313" key="4">
    <source>
        <dbReference type="EMBL" id="GCB69057.1"/>
    </source>
</evidence>
<comment type="caution">
    <text evidence="4">The sequence shown here is derived from an EMBL/GenBank/DDBJ whole genome shotgun (WGS) entry which is preliminary data.</text>
</comment>
<feature type="signal peptide" evidence="3">
    <location>
        <begin position="1"/>
        <end position="24"/>
    </location>
</feature>
<keyword evidence="3" id="KW-0732">Signal</keyword>
<organism evidence="4 5">
    <name type="scientific">Scyliorhinus torazame</name>
    <name type="common">Cloudy catshark</name>
    <name type="synonym">Catulus torazame</name>
    <dbReference type="NCBI Taxonomy" id="75743"/>
    <lineage>
        <taxon>Eukaryota</taxon>
        <taxon>Metazoa</taxon>
        <taxon>Chordata</taxon>
        <taxon>Craniata</taxon>
        <taxon>Vertebrata</taxon>
        <taxon>Chondrichthyes</taxon>
        <taxon>Elasmobranchii</taxon>
        <taxon>Galeomorphii</taxon>
        <taxon>Galeoidea</taxon>
        <taxon>Carcharhiniformes</taxon>
        <taxon>Scyliorhinidae</taxon>
        <taxon>Scyliorhinus</taxon>
    </lineage>
</organism>
<evidence type="ECO:0000313" key="5">
    <source>
        <dbReference type="Proteomes" id="UP000288216"/>
    </source>
</evidence>